<sequence length="506" mass="53847">MRQSQLPLLALFLFGCVEEQSSVPSYNTASLERASINVSVGSTGIVEPLAIIEVKSKASGEILELFIETGDLVEEGDLLVHIDPRTVRNRLAQSEAGLKAAVSRRQISQTQMMRAEVLVKNGTFTEIEHEKAMLELANAEAQVISSEVEVENARIAVEDTDVRAPITGTVIAKPAEKGQVISSPTQDFAGGTVLMSMADLSAVQIRALIDETDIGKVRSGMKAEITVAAFPNQPFLGDVNKIEPKAVVEQNVTMFAVLMSIQNPEGLLMPGMNAEVEISIAARENVLSLPIMALRTDRDIPTTAGLLGLVESDLRREILADSGRQTTNLTDGTDTETVLLGGRSVELPTGTDTGRIRTIMTKRRAGEALSREEEEFVRGALSSGRSPSRPVRADGMTRGAPGADSGTDYRFGGDFWVVVQEVNGNIRTANVRAGITDLDRVEIVSGLDESDTVLILPSAHLVETQQELQQAISRRIGSVIPGLGNSGSTPGSGSGMTGGGMGGGMR</sequence>
<dbReference type="InterPro" id="IPR006143">
    <property type="entry name" value="RND_pump_MFP"/>
</dbReference>
<reference evidence="5" key="1">
    <citation type="submission" date="2018-05" db="EMBL/GenBank/DDBJ databases">
        <authorList>
            <person name="Lanie J.A."/>
            <person name="Ng W.-L."/>
            <person name="Kazmierczak K.M."/>
            <person name="Andrzejewski T.M."/>
            <person name="Davidsen T.M."/>
            <person name="Wayne K.J."/>
            <person name="Tettelin H."/>
            <person name="Glass J.I."/>
            <person name="Rusch D."/>
            <person name="Podicherti R."/>
            <person name="Tsui H.-C.T."/>
            <person name="Winkler M.E."/>
        </authorList>
    </citation>
    <scope>NUCLEOTIDE SEQUENCE</scope>
</reference>
<feature type="region of interest" description="Disordered" evidence="2">
    <location>
        <begin position="376"/>
        <end position="405"/>
    </location>
</feature>
<dbReference type="Gene3D" id="2.40.30.170">
    <property type="match status" value="1"/>
</dbReference>
<dbReference type="GO" id="GO:0015562">
    <property type="term" value="F:efflux transmembrane transporter activity"/>
    <property type="evidence" value="ECO:0007669"/>
    <property type="project" value="TreeGrafter"/>
</dbReference>
<dbReference type="InterPro" id="IPR058625">
    <property type="entry name" value="MdtA-like_BSH"/>
</dbReference>
<dbReference type="InterPro" id="IPR058792">
    <property type="entry name" value="Beta-barrel_RND_2"/>
</dbReference>
<feature type="domain" description="Multidrug resistance protein MdtA-like barrel-sandwich hybrid" evidence="3">
    <location>
        <begin position="51"/>
        <end position="188"/>
    </location>
</feature>
<evidence type="ECO:0000313" key="5">
    <source>
        <dbReference type="EMBL" id="SVB23325.1"/>
    </source>
</evidence>
<name>A0A382CB46_9ZZZZ</name>
<dbReference type="PANTHER" id="PTHR30469">
    <property type="entry name" value="MULTIDRUG RESISTANCE PROTEIN MDTA"/>
    <property type="match status" value="1"/>
</dbReference>
<evidence type="ECO:0000256" key="1">
    <source>
        <dbReference type="SAM" id="Coils"/>
    </source>
</evidence>
<evidence type="ECO:0000259" key="3">
    <source>
        <dbReference type="Pfam" id="PF25917"/>
    </source>
</evidence>
<dbReference type="Pfam" id="PF25954">
    <property type="entry name" value="Beta-barrel_RND_2"/>
    <property type="match status" value="1"/>
</dbReference>
<dbReference type="EMBL" id="UINC01033676">
    <property type="protein sequence ID" value="SVB23325.1"/>
    <property type="molecule type" value="Genomic_DNA"/>
</dbReference>
<dbReference type="Pfam" id="PF25917">
    <property type="entry name" value="BSH_RND"/>
    <property type="match status" value="1"/>
</dbReference>
<gene>
    <name evidence="5" type="ORF">METZ01_LOCUS176179</name>
</gene>
<feature type="coiled-coil region" evidence="1">
    <location>
        <begin position="129"/>
        <end position="156"/>
    </location>
</feature>
<keyword evidence="1" id="KW-0175">Coiled coil</keyword>
<feature type="compositionally biased region" description="Gly residues" evidence="2">
    <location>
        <begin position="490"/>
        <end position="506"/>
    </location>
</feature>
<dbReference type="Gene3D" id="2.40.420.20">
    <property type="match status" value="1"/>
</dbReference>
<evidence type="ECO:0000259" key="4">
    <source>
        <dbReference type="Pfam" id="PF25954"/>
    </source>
</evidence>
<accession>A0A382CB46</accession>
<dbReference type="Gene3D" id="1.10.287.470">
    <property type="entry name" value="Helix hairpin bin"/>
    <property type="match status" value="1"/>
</dbReference>
<dbReference type="PANTHER" id="PTHR30469:SF33">
    <property type="entry name" value="SLR1207 PROTEIN"/>
    <property type="match status" value="1"/>
</dbReference>
<dbReference type="GO" id="GO:1990281">
    <property type="term" value="C:efflux pump complex"/>
    <property type="evidence" value="ECO:0007669"/>
    <property type="project" value="TreeGrafter"/>
</dbReference>
<dbReference type="NCBIfam" id="TIGR01730">
    <property type="entry name" value="RND_mfp"/>
    <property type="match status" value="1"/>
</dbReference>
<feature type="region of interest" description="Disordered" evidence="2">
    <location>
        <begin position="482"/>
        <end position="506"/>
    </location>
</feature>
<organism evidence="5">
    <name type="scientific">marine metagenome</name>
    <dbReference type="NCBI Taxonomy" id="408172"/>
    <lineage>
        <taxon>unclassified sequences</taxon>
        <taxon>metagenomes</taxon>
        <taxon>ecological metagenomes</taxon>
    </lineage>
</organism>
<dbReference type="PROSITE" id="PS51257">
    <property type="entry name" value="PROKAR_LIPOPROTEIN"/>
    <property type="match status" value="1"/>
</dbReference>
<feature type="domain" description="CusB-like beta-barrel" evidence="4">
    <location>
        <begin position="206"/>
        <end position="279"/>
    </location>
</feature>
<dbReference type="SUPFAM" id="SSF111369">
    <property type="entry name" value="HlyD-like secretion proteins"/>
    <property type="match status" value="1"/>
</dbReference>
<evidence type="ECO:0000256" key="2">
    <source>
        <dbReference type="SAM" id="MobiDB-lite"/>
    </source>
</evidence>
<proteinExistence type="predicted"/>
<dbReference type="AlphaFoldDB" id="A0A382CB46"/>
<protein>
    <submittedName>
        <fullName evidence="5">Uncharacterized protein</fullName>
    </submittedName>
</protein>
<dbReference type="Gene3D" id="2.40.50.100">
    <property type="match status" value="1"/>
</dbReference>